<proteinExistence type="inferred from homology"/>
<comment type="caution">
    <text evidence="8">The sequence shown here is derived from an EMBL/GenBank/DDBJ whole genome shotgun (WGS) entry which is preliminary data.</text>
</comment>
<comment type="subcellular location">
    <subcellularLocation>
        <location evidence="7">Cell inner membrane</location>
        <topology evidence="7">Single-pass type II membrane protein</topology>
    </subcellularLocation>
    <text evidence="7">Localizes to the division septum.</text>
</comment>
<dbReference type="Proteomes" id="UP000652074">
    <property type="component" value="Unassembled WGS sequence"/>
</dbReference>
<evidence type="ECO:0000256" key="2">
    <source>
        <dbReference type="ARBA" id="ARBA00022618"/>
    </source>
</evidence>
<dbReference type="RefSeq" id="WP_169205079.1">
    <property type="nucleotide sequence ID" value="NZ_CP059560.1"/>
</dbReference>
<evidence type="ECO:0000313" key="9">
    <source>
        <dbReference type="Proteomes" id="UP000652074"/>
    </source>
</evidence>
<dbReference type="HAMAP" id="MF_00599">
    <property type="entry name" value="FtsB"/>
    <property type="match status" value="1"/>
</dbReference>
<keyword evidence="2 7" id="KW-0132">Cell division</keyword>
<keyword evidence="7" id="KW-0997">Cell inner membrane</keyword>
<reference evidence="8 9" key="1">
    <citation type="submission" date="2019-12" db="EMBL/GenBank/DDBJ databases">
        <title>Comparative genomics gives insights into the taxonomy of the Azoarcus-Aromatoleum group and reveals separate origins of nif in the plant-associated Azoarcus and non-plant-associated Aromatoleum sub-groups.</title>
        <authorList>
            <person name="Lafos M."/>
            <person name="Maluk M."/>
            <person name="Batista M."/>
            <person name="Junghare M."/>
            <person name="Carmona M."/>
            <person name="Faoro H."/>
            <person name="Cruz L.M."/>
            <person name="Battistoni F."/>
            <person name="De Souza E."/>
            <person name="Pedrosa F."/>
            <person name="Chen W.-M."/>
            <person name="Poole P.S."/>
            <person name="Dixon R.A."/>
            <person name="James E.K."/>
        </authorList>
    </citation>
    <scope>NUCLEOTIDE SEQUENCE [LARGE SCALE GENOMIC DNA]</scope>
    <source>
        <strain evidence="8 9">ToN1</strain>
    </source>
</reference>
<feature type="topological domain" description="Periplasmic" evidence="7">
    <location>
        <begin position="22"/>
        <end position="92"/>
    </location>
</feature>
<protein>
    <recommendedName>
        <fullName evidence="7">Cell division protein FtsB</fullName>
    </recommendedName>
</protein>
<evidence type="ECO:0000256" key="7">
    <source>
        <dbReference type="HAMAP-Rule" id="MF_00599"/>
    </source>
</evidence>
<dbReference type="InterPro" id="IPR007060">
    <property type="entry name" value="FtsL/DivIC"/>
</dbReference>
<name>A0ABX1MLS3_9RHOO</name>
<keyword evidence="4 7" id="KW-1133">Transmembrane helix</keyword>
<dbReference type="Pfam" id="PF04977">
    <property type="entry name" value="DivIC"/>
    <property type="match status" value="1"/>
</dbReference>
<dbReference type="InterPro" id="IPR023081">
    <property type="entry name" value="Cell_div_FtsB"/>
</dbReference>
<keyword evidence="1 7" id="KW-1003">Cell membrane</keyword>
<gene>
    <name evidence="7 8" type="primary">ftsB</name>
    <name evidence="8" type="ORF">GPA26_04030</name>
</gene>
<feature type="coiled-coil region" evidence="7">
    <location>
        <begin position="29"/>
        <end position="70"/>
    </location>
</feature>
<dbReference type="NCBIfam" id="NF002058">
    <property type="entry name" value="PRK00888.1"/>
    <property type="match status" value="1"/>
</dbReference>
<evidence type="ECO:0000256" key="1">
    <source>
        <dbReference type="ARBA" id="ARBA00022475"/>
    </source>
</evidence>
<organism evidence="8 9">
    <name type="scientific">Aromatoleum petrolei</name>
    <dbReference type="NCBI Taxonomy" id="76116"/>
    <lineage>
        <taxon>Bacteria</taxon>
        <taxon>Pseudomonadati</taxon>
        <taxon>Pseudomonadota</taxon>
        <taxon>Betaproteobacteria</taxon>
        <taxon>Rhodocyclales</taxon>
        <taxon>Rhodocyclaceae</taxon>
        <taxon>Aromatoleum</taxon>
    </lineage>
</organism>
<feature type="topological domain" description="Cytoplasmic" evidence="7">
    <location>
        <begin position="1"/>
        <end position="3"/>
    </location>
</feature>
<keyword evidence="9" id="KW-1185">Reference proteome</keyword>
<keyword evidence="3 7" id="KW-0812">Transmembrane</keyword>
<evidence type="ECO:0000256" key="6">
    <source>
        <dbReference type="ARBA" id="ARBA00023306"/>
    </source>
</evidence>
<dbReference type="PANTHER" id="PTHR37485:SF1">
    <property type="entry name" value="CELL DIVISION PROTEIN FTSB"/>
    <property type="match status" value="1"/>
</dbReference>
<dbReference type="PANTHER" id="PTHR37485">
    <property type="entry name" value="CELL DIVISION PROTEIN FTSB"/>
    <property type="match status" value="1"/>
</dbReference>
<keyword evidence="7" id="KW-0175">Coiled coil</keyword>
<dbReference type="GO" id="GO:0051301">
    <property type="term" value="P:cell division"/>
    <property type="evidence" value="ECO:0007669"/>
    <property type="project" value="UniProtKB-KW"/>
</dbReference>
<keyword evidence="6 7" id="KW-0131">Cell cycle</keyword>
<evidence type="ECO:0000256" key="5">
    <source>
        <dbReference type="ARBA" id="ARBA00023136"/>
    </source>
</evidence>
<comment type="subunit">
    <text evidence="7">Part of a complex composed of FtsB, FtsL and FtsQ.</text>
</comment>
<evidence type="ECO:0000313" key="8">
    <source>
        <dbReference type="EMBL" id="NMF87646.1"/>
    </source>
</evidence>
<dbReference type="EMBL" id="WTVR01000005">
    <property type="protein sequence ID" value="NMF87646.1"/>
    <property type="molecule type" value="Genomic_DNA"/>
</dbReference>
<comment type="function">
    <text evidence="7">Essential cell division protein. May link together the upstream cell division proteins, which are predominantly cytoplasmic, with the downstream cell division proteins, which are predominantly periplasmic.</text>
</comment>
<evidence type="ECO:0000256" key="4">
    <source>
        <dbReference type="ARBA" id="ARBA00022989"/>
    </source>
</evidence>
<accession>A0ABX1MLS3</accession>
<keyword evidence="5 7" id="KW-0472">Membrane</keyword>
<sequence length="92" mass="10758">MRWPLVILVLLVGALQYPLWLGKGGWLRVWDVDRQLQEQREKNRELEQRNAGLEAEVRDLKSGNEAIEERARFELGLTKPGEVFVHTPRQKP</sequence>
<evidence type="ECO:0000256" key="3">
    <source>
        <dbReference type="ARBA" id="ARBA00022692"/>
    </source>
</evidence>
<comment type="similarity">
    <text evidence="7">Belongs to the FtsB family.</text>
</comment>